<dbReference type="SUPFAM" id="SSF53649">
    <property type="entry name" value="Alkaline phosphatase-like"/>
    <property type="match status" value="1"/>
</dbReference>
<dbReference type="Proteomes" id="UP001139494">
    <property type="component" value="Unassembled WGS sequence"/>
</dbReference>
<accession>A0A9R1CW42</accession>
<dbReference type="AlphaFoldDB" id="A0A9R1CW42"/>
<dbReference type="Gene3D" id="3.40.720.10">
    <property type="entry name" value="Alkaline Phosphatase, subunit A"/>
    <property type="match status" value="1"/>
</dbReference>
<dbReference type="RefSeq" id="WP_256031276.1">
    <property type="nucleotide sequence ID" value="NZ_JAHLKM010000050.1"/>
</dbReference>
<protein>
    <submittedName>
        <fullName evidence="1">Uncharacterized protein</fullName>
    </submittedName>
</protein>
<sequence>MKEEVGYRARKRVIQQLTSRRRSDQFTRLQSADWDILIILDACRTDILQQAAGWPVDSAISPASCTPQWLQAVSSDSLFEGTHIISGNPQYEKVDANISYETLEPFWKNHWDSTLQTVPPEPILDRVDDIVEESSHSIVAHLQQPHWPYIAKLGNEWMLAYDDLGPWTLDSEEITSVQVAMQRGVIDIAKAKQAYDASIRSVWHTLTEYLPDWINSEYRVIVTADHGEMFGLLREFGFYEHPCSCHLAPLINVPWIELTPREETQTADKVEDRLRALGYAE</sequence>
<reference evidence="1" key="1">
    <citation type="journal article" date="2023" name="Front. Microbiol.">
        <title>Genomic-based phylogenetic and metabolic analyses of the genus Natronomonas, and description of Natronomonas aquatica sp. nov.</title>
        <authorList>
            <person name="Garcia-Roldan A."/>
            <person name="Duran-Viseras A."/>
            <person name="de la Haba R.R."/>
            <person name="Corral P."/>
            <person name="Sanchez-Porro C."/>
            <person name="Ventosa A."/>
        </authorList>
    </citation>
    <scope>NUCLEOTIDE SEQUENCE</scope>
    <source>
        <strain evidence="1">F2-12</strain>
    </source>
</reference>
<comment type="caution">
    <text evidence="1">The sequence shown here is derived from an EMBL/GenBank/DDBJ whole genome shotgun (WGS) entry which is preliminary data.</text>
</comment>
<dbReference type="InterPro" id="IPR017850">
    <property type="entry name" value="Alkaline_phosphatase_core_sf"/>
</dbReference>
<gene>
    <name evidence="1" type="ORF">KM295_16000</name>
</gene>
<evidence type="ECO:0000313" key="1">
    <source>
        <dbReference type="EMBL" id="MCQ4334955.1"/>
    </source>
</evidence>
<evidence type="ECO:0000313" key="2">
    <source>
        <dbReference type="Proteomes" id="UP001139494"/>
    </source>
</evidence>
<name>A0A9R1CW42_9EURY</name>
<dbReference type="EMBL" id="JAHLKM010000050">
    <property type="protein sequence ID" value="MCQ4334955.1"/>
    <property type="molecule type" value="Genomic_DNA"/>
</dbReference>
<keyword evidence="2" id="KW-1185">Reference proteome</keyword>
<proteinExistence type="predicted"/>
<organism evidence="1 2">
    <name type="scientific">Natronomonas aquatica</name>
    <dbReference type="NCBI Taxonomy" id="2841590"/>
    <lineage>
        <taxon>Archaea</taxon>
        <taxon>Methanobacteriati</taxon>
        <taxon>Methanobacteriota</taxon>
        <taxon>Stenosarchaea group</taxon>
        <taxon>Halobacteria</taxon>
        <taxon>Halobacteriales</taxon>
        <taxon>Natronomonadaceae</taxon>
        <taxon>Natronomonas</taxon>
    </lineage>
</organism>